<dbReference type="Pfam" id="PF24877">
    <property type="entry name" value="ILV_EDD_C"/>
    <property type="match status" value="1"/>
</dbReference>
<evidence type="ECO:0000256" key="7">
    <source>
        <dbReference type="ARBA" id="ARBA00023239"/>
    </source>
</evidence>
<dbReference type="InterPro" id="IPR020558">
    <property type="entry name" value="DiOHA_6PGluconate_deHydtase_CS"/>
</dbReference>
<dbReference type="GO" id="GO:0019521">
    <property type="term" value="P:D-gluconate metabolic process"/>
    <property type="evidence" value="ECO:0007669"/>
    <property type="project" value="UniProtKB-KW"/>
</dbReference>
<dbReference type="Pfam" id="PF00920">
    <property type="entry name" value="ILVD_EDD_N"/>
    <property type="match status" value="1"/>
</dbReference>
<dbReference type="InterPro" id="IPR004786">
    <property type="entry name" value="6-phosphgluc_deHydtase"/>
</dbReference>
<comment type="catalytic activity">
    <reaction evidence="9">
        <text>6-phospho-D-gluconate = 2-dehydro-3-deoxy-6-phospho-D-gluconate + H2O</text>
        <dbReference type="Rhea" id="RHEA:17277"/>
        <dbReference type="ChEBI" id="CHEBI:15377"/>
        <dbReference type="ChEBI" id="CHEBI:57569"/>
        <dbReference type="ChEBI" id="CHEBI:58759"/>
        <dbReference type="EC" id="4.2.1.12"/>
    </reaction>
</comment>
<feature type="binding site" evidence="9">
    <location>
        <position position="155"/>
    </location>
    <ligand>
        <name>[4Fe-4S] cluster</name>
        <dbReference type="ChEBI" id="CHEBI:49883"/>
    </ligand>
</feature>
<dbReference type="UniPathway" id="UPA00226"/>
<evidence type="ECO:0000313" key="13">
    <source>
        <dbReference type="EMBL" id="KAA0920133.1"/>
    </source>
</evidence>
<dbReference type="GO" id="GO:0051539">
    <property type="term" value="F:4 iron, 4 sulfur cluster binding"/>
    <property type="evidence" value="ECO:0007669"/>
    <property type="project" value="UniProtKB-UniRule"/>
</dbReference>
<accession>A0A5A9ZS61</accession>
<keyword evidence="8 9" id="KW-0119">Carbohydrate metabolism</keyword>
<dbReference type="InterPro" id="IPR000581">
    <property type="entry name" value="ILV_EDD_N"/>
</dbReference>
<keyword evidence="3 9" id="KW-0479">Metal-binding</keyword>
<proteinExistence type="inferred from homology"/>
<feature type="binding site" evidence="9">
    <location>
        <position position="222"/>
    </location>
    <ligand>
        <name>[4Fe-4S] cluster</name>
        <dbReference type="ChEBI" id="CHEBI:49883"/>
    </ligand>
</feature>
<dbReference type="InterPro" id="IPR056740">
    <property type="entry name" value="ILV_EDD_C"/>
</dbReference>
<dbReference type="Gene3D" id="3.50.30.80">
    <property type="entry name" value="IlvD/EDD C-terminal domain-like"/>
    <property type="match status" value="1"/>
</dbReference>
<evidence type="ECO:0000259" key="12">
    <source>
        <dbReference type="Pfam" id="PF24877"/>
    </source>
</evidence>
<evidence type="ECO:0000256" key="4">
    <source>
        <dbReference type="ARBA" id="ARBA00023004"/>
    </source>
</evidence>
<dbReference type="AlphaFoldDB" id="A0A5A9ZS61"/>
<dbReference type="RefSeq" id="WP_111364130.1">
    <property type="nucleotide sequence ID" value="NZ_VINQ01000002.1"/>
</dbReference>
<evidence type="ECO:0000256" key="9">
    <source>
        <dbReference type="HAMAP-Rule" id="MF_02094"/>
    </source>
</evidence>
<dbReference type="PANTHER" id="PTHR43661">
    <property type="entry name" value="D-XYLONATE DEHYDRATASE"/>
    <property type="match status" value="1"/>
</dbReference>
<comment type="function">
    <text evidence="9">Catalyzes the dehydration of 6-phospho-D-gluconate to 2-dehydro-3-deoxy-6-phospho-D-gluconate.</text>
</comment>
<comment type="cofactor">
    <cofactor evidence="9">
        <name>[4Fe-4S] cluster</name>
        <dbReference type="ChEBI" id="CHEBI:49883"/>
    </cofactor>
    <text evidence="9">Binds 1 [4Fe-4S] cluster.</text>
</comment>
<dbReference type="PANTHER" id="PTHR43661:SF1">
    <property type="entry name" value="PHOSPHOGLUCONATE DEHYDRATASE"/>
    <property type="match status" value="1"/>
</dbReference>
<dbReference type="GO" id="GO:0046872">
    <property type="term" value="F:metal ion binding"/>
    <property type="evidence" value="ECO:0007669"/>
    <property type="project" value="UniProtKB-KW"/>
</dbReference>
<comment type="similarity">
    <text evidence="1 9">Belongs to the IlvD/Edd family.</text>
</comment>
<dbReference type="Proteomes" id="UP000325291">
    <property type="component" value="Unassembled WGS sequence"/>
</dbReference>
<dbReference type="NCBIfam" id="TIGR01196">
    <property type="entry name" value="edd"/>
    <property type="match status" value="1"/>
</dbReference>
<evidence type="ECO:0000256" key="3">
    <source>
        <dbReference type="ARBA" id="ARBA00022723"/>
    </source>
</evidence>
<keyword evidence="2 9" id="KW-0004">4Fe-4S</keyword>
<dbReference type="SUPFAM" id="SSF52016">
    <property type="entry name" value="LeuD/IlvD-like"/>
    <property type="match status" value="1"/>
</dbReference>
<organism evidence="13 14">
    <name type="scientific">Aquicoccus porphyridii</name>
    <dbReference type="NCBI Taxonomy" id="1852029"/>
    <lineage>
        <taxon>Bacteria</taxon>
        <taxon>Pseudomonadati</taxon>
        <taxon>Pseudomonadota</taxon>
        <taxon>Alphaproteobacteria</taxon>
        <taxon>Rhodobacterales</taxon>
        <taxon>Paracoccaceae</taxon>
        <taxon>Aquicoccus</taxon>
    </lineage>
</organism>
<evidence type="ECO:0000313" key="14">
    <source>
        <dbReference type="Proteomes" id="UP000325291"/>
    </source>
</evidence>
<sequence length="606" mass="63745">MTLNQTVRDVTDRIIERSRPARTAYLDRMRAAGEAGPTRGHLSCSNQAHAYAAMGDDQDRLATTQAPNIGIVTAHNEMLSAHQPFGAFPDIIKRAAREVGGTAQIAGGVPAMCDGVTQGQPGMELSLFSRDVIAMAAAVALSHDTFDAAVFLGTCDKIVPGLVMAAATFGHLPAIFLPGGPMTSGLSNEEKAEVRKEFAAGKIDCAALMQAEMAAYHGPGTCTFYGTANSNQMLMEIMGLHLPGAAFINPGTEMRDALTAAGTRQILTLTALGDDYRPLCDILDERAFVNGMVGLMATGGSTNLVMHLPAMARAAGITLTLEDFADLSQVTPLLARVYPNGLADVNHFHAAGGMAWLISQLLDAGLLHEDVQTVAGPGLGRYTQEPVLDGADIRYRPGPEQTENDRILRPVSDPFQATGGLKHLTGNLGEGIIKLSAVAPEHHLIEAPARVFDTQQAVIDAFKAGEFTGNVVIVLRFQGPRANGMPELHGLTPTLSVMQDRGHKVALVTDGRMSGASGKIPAALHLAPEAAMEGPLARIRDGDIIRLDAAAGTLEVLSSEFTGRTPDRPRAGVADHGVGRELFKLFRAHASPATAGASPLFGDDGA</sequence>
<dbReference type="GO" id="GO:0005829">
    <property type="term" value="C:cytosol"/>
    <property type="evidence" value="ECO:0007669"/>
    <property type="project" value="TreeGrafter"/>
</dbReference>
<evidence type="ECO:0000256" key="8">
    <source>
        <dbReference type="ARBA" id="ARBA00023277"/>
    </source>
</evidence>
<comment type="pathway">
    <text evidence="9">Carbohydrate metabolism; Entner-Doudoroff pathway.</text>
</comment>
<dbReference type="EC" id="4.2.1.12" evidence="9 10"/>
<dbReference type="GO" id="GO:0009255">
    <property type="term" value="P:Entner-Doudoroff pathway through 6-phosphogluconate"/>
    <property type="evidence" value="ECO:0007669"/>
    <property type="project" value="UniProtKB-UniRule"/>
</dbReference>
<dbReference type="EMBL" id="VINQ01000002">
    <property type="protein sequence ID" value="KAA0920133.1"/>
    <property type="molecule type" value="Genomic_DNA"/>
</dbReference>
<dbReference type="HAMAP" id="MF_02094">
    <property type="entry name" value="Edd"/>
    <property type="match status" value="1"/>
</dbReference>
<evidence type="ECO:0000259" key="11">
    <source>
        <dbReference type="Pfam" id="PF00920"/>
    </source>
</evidence>
<keyword evidence="6 9" id="KW-0311">Gluconate utilization</keyword>
<dbReference type="InterPro" id="IPR037237">
    <property type="entry name" value="IlvD/EDD_N"/>
</dbReference>
<evidence type="ECO:0000256" key="10">
    <source>
        <dbReference type="NCBIfam" id="TIGR01196"/>
    </source>
</evidence>
<evidence type="ECO:0000256" key="6">
    <source>
        <dbReference type="ARBA" id="ARBA00023064"/>
    </source>
</evidence>
<reference evidence="13 14" key="1">
    <citation type="submission" date="2019-07" db="EMBL/GenBank/DDBJ databases">
        <title>Aquicoccus porphyridii gen. nov., sp. nov., isolated from a small marine red alga, Porphyridium marinum.</title>
        <authorList>
            <person name="Liu L."/>
        </authorList>
    </citation>
    <scope>NUCLEOTIDE SEQUENCE [LARGE SCALE GENOMIC DNA]</scope>
    <source>
        <strain evidence="13 14">L1 8-17</strain>
    </source>
</reference>
<dbReference type="SUPFAM" id="SSF143975">
    <property type="entry name" value="IlvD/EDD N-terminal domain-like"/>
    <property type="match status" value="1"/>
</dbReference>
<name>A0A5A9ZS61_9RHOB</name>
<comment type="caution">
    <text evidence="13">The sequence shown here is derived from an EMBL/GenBank/DDBJ whole genome shotgun (WGS) entry which is preliminary data.</text>
</comment>
<keyword evidence="4 9" id="KW-0408">Iron</keyword>
<dbReference type="PROSITE" id="PS00887">
    <property type="entry name" value="ILVD_EDD_2"/>
    <property type="match status" value="1"/>
</dbReference>
<dbReference type="InterPro" id="IPR042096">
    <property type="entry name" value="Dihydro-acid_dehy_C"/>
</dbReference>
<keyword evidence="14" id="KW-1185">Reference proteome</keyword>
<dbReference type="PROSITE" id="PS00886">
    <property type="entry name" value="ILVD_EDD_1"/>
    <property type="match status" value="1"/>
</dbReference>
<keyword evidence="5 9" id="KW-0411">Iron-sulfur</keyword>
<keyword evidence="7 9" id="KW-0456">Lyase</keyword>
<evidence type="ECO:0000256" key="2">
    <source>
        <dbReference type="ARBA" id="ARBA00022485"/>
    </source>
</evidence>
<protein>
    <recommendedName>
        <fullName evidence="9 10">Phosphogluconate dehydratase</fullName>
        <ecNumber evidence="9 10">4.2.1.12</ecNumber>
    </recommendedName>
</protein>
<feature type="domain" description="Dihydroxy-acid/6-phosphogluconate dehydratase N-terminal" evidence="11">
    <location>
        <begin position="67"/>
        <end position="380"/>
    </location>
</feature>
<feature type="domain" description="Dihydroxy-acid/6-phosphogluconate dehydratase C-terminal" evidence="12">
    <location>
        <begin position="407"/>
        <end position="597"/>
    </location>
</feature>
<evidence type="ECO:0000256" key="1">
    <source>
        <dbReference type="ARBA" id="ARBA00006486"/>
    </source>
</evidence>
<dbReference type="GO" id="GO:0004456">
    <property type="term" value="F:phosphogluconate dehydratase activity"/>
    <property type="evidence" value="ECO:0007669"/>
    <property type="project" value="UniProtKB-UniRule"/>
</dbReference>
<evidence type="ECO:0000256" key="5">
    <source>
        <dbReference type="ARBA" id="ARBA00023014"/>
    </source>
</evidence>
<gene>
    <name evidence="9" type="primary">edd</name>
    <name evidence="13" type="ORF">FLO80_03155</name>
</gene>